<keyword evidence="2" id="KW-1185">Reference proteome</keyword>
<comment type="caution">
    <text evidence="1">The sequence shown here is derived from an EMBL/GenBank/DDBJ whole genome shotgun (WGS) entry which is preliminary data.</text>
</comment>
<sequence>MEREVHEVLGPIGLDESISRTVAAALLRVESEAEESTDDTMEESTAHWVLRASLTVSLWIRHWIARLDVIFSEFHQASKKNELAICSDPLYRSTKRASTRPAQVVHPTHNSIHQTPVLATYSPLHRHQISSKK</sequence>
<name>A0A0L0VLW3_9BASI</name>
<protein>
    <submittedName>
        <fullName evidence="1">Uncharacterized protein</fullName>
    </submittedName>
</protein>
<gene>
    <name evidence="1" type="ORF">PSTG_06816</name>
</gene>
<reference evidence="2" key="1">
    <citation type="submission" date="2014-03" db="EMBL/GenBank/DDBJ databases">
        <title>The Genome Sequence of Puccinia striiformis f. sp. tritici PST-78.</title>
        <authorList>
            <consortium name="The Broad Institute Genome Sequencing Platform"/>
            <person name="Cuomo C."/>
            <person name="Hulbert S."/>
            <person name="Chen X."/>
            <person name="Walker B."/>
            <person name="Young S.K."/>
            <person name="Zeng Q."/>
            <person name="Gargeya S."/>
            <person name="Fitzgerald M."/>
            <person name="Haas B."/>
            <person name="Abouelleil A."/>
            <person name="Alvarado L."/>
            <person name="Arachchi H.M."/>
            <person name="Berlin A.M."/>
            <person name="Chapman S.B."/>
            <person name="Goldberg J."/>
            <person name="Griggs A."/>
            <person name="Gujja S."/>
            <person name="Hansen M."/>
            <person name="Howarth C."/>
            <person name="Imamovic A."/>
            <person name="Larimer J."/>
            <person name="McCowan C."/>
            <person name="Montmayeur A."/>
            <person name="Murphy C."/>
            <person name="Neiman D."/>
            <person name="Pearson M."/>
            <person name="Priest M."/>
            <person name="Roberts A."/>
            <person name="Saif S."/>
            <person name="Shea T."/>
            <person name="Sisk P."/>
            <person name="Sykes S."/>
            <person name="Wortman J."/>
            <person name="Nusbaum C."/>
            <person name="Birren B."/>
        </authorList>
    </citation>
    <scope>NUCLEOTIDE SEQUENCE [LARGE SCALE GENOMIC DNA]</scope>
    <source>
        <strain evidence="2">race PST-78</strain>
    </source>
</reference>
<evidence type="ECO:0000313" key="1">
    <source>
        <dbReference type="EMBL" id="KNE99964.1"/>
    </source>
</evidence>
<dbReference type="STRING" id="1165861.A0A0L0VLW3"/>
<dbReference type="AlphaFoldDB" id="A0A0L0VLW3"/>
<proteinExistence type="predicted"/>
<organism evidence="1 2">
    <name type="scientific">Puccinia striiformis f. sp. tritici PST-78</name>
    <dbReference type="NCBI Taxonomy" id="1165861"/>
    <lineage>
        <taxon>Eukaryota</taxon>
        <taxon>Fungi</taxon>
        <taxon>Dikarya</taxon>
        <taxon>Basidiomycota</taxon>
        <taxon>Pucciniomycotina</taxon>
        <taxon>Pucciniomycetes</taxon>
        <taxon>Pucciniales</taxon>
        <taxon>Pucciniaceae</taxon>
        <taxon>Puccinia</taxon>
    </lineage>
</organism>
<evidence type="ECO:0000313" key="2">
    <source>
        <dbReference type="Proteomes" id="UP000054564"/>
    </source>
</evidence>
<dbReference type="EMBL" id="AJIL01000041">
    <property type="protein sequence ID" value="KNE99964.1"/>
    <property type="molecule type" value="Genomic_DNA"/>
</dbReference>
<accession>A0A0L0VLW3</accession>
<dbReference type="Proteomes" id="UP000054564">
    <property type="component" value="Unassembled WGS sequence"/>
</dbReference>